<evidence type="ECO:0000256" key="5">
    <source>
        <dbReference type="ARBA" id="ARBA00023136"/>
    </source>
</evidence>
<dbReference type="PANTHER" id="PTHR31123">
    <property type="entry name" value="ACCUMULATION OF DYADS PROTEIN 2-RELATED"/>
    <property type="match status" value="1"/>
</dbReference>
<evidence type="ECO:0000256" key="4">
    <source>
        <dbReference type="ARBA" id="ARBA00022989"/>
    </source>
</evidence>
<accession>A0A5Q3ED29</accession>
<dbReference type="InterPro" id="IPR051633">
    <property type="entry name" value="AceTr"/>
</dbReference>
<dbReference type="EMBL" id="CABFJX010000386">
    <property type="protein sequence ID" value="VTT77246.1"/>
    <property type="molecule type" value="Genomic_DNA"/>
</dbReference>
<evidence type="ECO:0000313" key="6">
    <source>
        <dbReference type="EMBL" id="VTT77246.1"/>
    </source>
</evidence>
<comment type="subcellular location">
    <subcellularLocation>
        <location evidence="1">Membrane</location>
        <topology evidence="1">Multi-pass membrane protein</topology>
    </subcellularLocation>
</comment>
<keyword evidence="5" id="KW-0472">Membrane</keyword>
<dbReference type="Proteomes" id="UP000760494">
    <property type="component" value="Unassembled WGS sequence"/>
</dbReference>
<dbReference type="PANTHER" id="PTHR31123:SF4">
    <property type="entry name" value="PROTEIN ALCS"/>
    <property type="match status" value="1"/>
</dbReference>
<comment type="caution">
    <text evidence="6">The sequence shown here is derived from an EMBL/GenBank/DDBJ whole genome shotgun (WGS) entry which is preliminary data.</text>
</comment>
<proteinExistence type="inferred from homology"/>
<name>A0A5Q3ED29_FUSFU</name>
<dbReference type="Pfam" id="PF01184">
    <property type="entry name" value="Gpr1_Fun34_YaaH"/>
    <property type="match status" value="1"/>
</dbReference>
<organism evidence="6 7">
    <name type="scientific">Fusarium fujikuroi</name>
    <name type="common">Bakanae and foot rot disease fungus</name>
    <name type="synonym">Gibberella fujikuroi</name>
    <dbReference type="NCBI Taxonomy" id="5127"/>
    <lineage>
        <taxon>Eukaryota</taxon>
        <taxon>Fungi</taxon>
        <taxon>Dikarya</taxon>
        <taxon>Ascomycota</taxon>
        <taxon>Pezizomycotina</taxon>
        <taxon>Sordariomycetes</taxon>
        <taxon>Hypocreomycetidae</taxon>
        <taxon>Hypocreales</taxon>
        <taxon>Nectriaceae</taxon>
        <taxon>Fusarium</taxon>
        <taxon>Fusarium fujikuroi species complex</taxon>
    </lineage>
</organism>
<keyword evidence="3" id="KW-0812">Transmembrane</keyword>
<dbReference type="InterPro" id="IPR000791">
    <property type="entry name" value="Gpr1/Fun34/SatP-like"/>
</dbReference>
<evidence type="ECO:0000256" key="1">
    <source>
        <dbReference type="ARBA" id="ARBA00004141"/>
    </source>
</evidence>
<protein>
    <submittedName>
        <fullName evidence="6">Uncharacterized protein</fullName>
    </submittedName>
</protein>
<reference evidence="6" key="1">
    <citation type="submission" date="2019-05" db="EMBL/GenBank/DDBJ databases">
        <authorList>
            <person name="Piombo E."/>
        </authorList>
    </citation>
    <scope>NUCLEOTIDE SEQUENCE</scope>
    <source>
        <strain evidence="6">C2S</strain>
    </source>
</reference>
<dbReference type="GO" id="GO:0015123">
    <property type="term" value="F:acetate transmembrane transporter activity"/>
    <property type="evidence" value="ECO:0007669"/>
    <property type="project" value="TreeGrafter"/>
</dbReference>
<dbReference type="AlphaFoldDB" id="A0A5Q3ED29"/>
<sequence length="272" mass="29013">MSITIDRNLSNSMPNENISAESIRLPLDVVEYLCSQSKNSTGHTQRQRLGNPAPVGLGGFLLCATPVSLSLLELQGAGGFAAAANIGAYLGLGSVMLILGGIGEWVLGNTFSSVVFCLFGGYWLTLGITIIPGSGAYGIYSTTESAVDGLDNPQFYATFSFILVTMTILCALLTVASIRTNIVWFFMFVLLTAYFGCLAGSFFTFMEKPSSALLLQKVGAGFLFAATILGWYMWFALILLSVNFPSSLPVGELSSVVPGRNNQAEMKNTKDA</sequence>
<keyword evidence="4" id="KW-1133">Transmembrane helix</keyword>
<gene>
    <name evidence="6" type="ORF">C2S_10481</name>
</gene>
<evidence type="ECO:0000256" key="2">
    <source>
        <dbReference type="ARBA" id="ARBA00005587"/>
    </source>
</evidence>
<comment type="similarity">
    <text evidence="2">Belongs to the acetate uptake transporter (AceTr) (TC 2.A.96) family.</text>
</comment>
<evidence type="ECO:0000256" key="3">
    <source>
        <dbReference type="ARBA" id="ARBA00022692"/>
    </source>
</evidence>
<dbReference type="GO" id="GO:0005886">
    <property type="term" value="C:plasma membrane"/>
    <property type="evidence" value="ECO:0007669"/>
    <property type="project" value="TreeGrafter"/>
</dbReference>
<evidence type="ECO:0000313" key="7">
    <source>
        <dbReference type="Proteomes" id="UP000760494"/>
    </source>
</evidence>